<feature type="non-terminal residue" evidence="1">
    <location>
        <position position="1"/>
    </location>
</feature>
<keyword evidence="2" id="KW-1185">Reference proteome</keyword>
<dbReference type="AlphaFoldDB" id="A0A9N9IAU0"/>
<dbReference type="Proteomes" id="UP000789570">
    <property type="component" value="Unassembled WGS sequence"/>
</dbReference>
<evidence type="ECO:0000313" key="1">
    <source>
        <dbReference type="EMBL" id="CAG8727248.1"/>
    </source>
</evidence>
<gene>
    <name evidence="1" type="ORF">FCALED_LOCUS14750</name>
</gene>
<proteinExistence type="predicted"/>
<comment type="caution">
    <text evidence="1">The sequence shown here is derived from an EMBL/GenBank/DDBJ whole genome shotgun (WGS) entry which is preliminary data.</text>
</comment>
<accession>A0A9N9IAU0</accession>
<organism evidence="1 2">
    <name type="scientific">Funneliformis caledonium</name>
    <dbReference type="NCBI Taxonomy" id="1117310"/>
    <lineage>
        <taxon>Eukaryota</taxon>
        <taxon>Fungi</taxon>
        <taxon>Fungi incertae sedis</taxon>
        <taxon>Mucoromycota</taxon>
        <taxon>Glomeromycotina</taxon>
        <taxon>Glomeromycetes</taxon>
        <taxon>Glomerales</taxon>
        <taxon>Glomeraceae</taxon>
        <taxon>Funneliformis</taxon>
    </lineage>
</organism>
<name>A0A9N9IAU0_9GLOM</name>
<protein>
    <submittedName>
        <fullName evidence="1">15176_t:CDS:1</fullName>
    </submittedName>
</protein>
<reference evidence="1" key="1">
    <citation type="submission" date="2021-06" db="EMBL/GenBank/DDBJ databases">
        <authorList>
            <person name="Kallberg Y."/>
            <person name="Tangrot J."/>
            <person name="Rosling A."/>
        </authorList>
    </citation>
    <scope>NUCLEOTIDE SEQUENCE</scope>
    <source>
        <strain evidence="1">UK204</strain>
    </source>
</reference>
<sequence>KDDFDIIVLARIISILSILQKRFRYHRSSKNDSDIIVLARTISISSF</sequence>
<dbReference type="EMBL" id="CAJVPQ010011446">
    <property type="protein sequence ID" value="CAG8727248.1"/>
    <property type="molecule type" value="Genomic_DNA"/>
</dbReference>
<evidence type="ECO:0000313" key="2">
    <source>
        <dbReference type="Proteomes" id="UP000789570"/>
    </source>
</evidence>